<reference evidence="2 3" key="1">
    <citation type="submission" date="2024-10" db="EMBL/GenBank/DDBJ databases">
        <authorList>
            <person name="Kim D."/>
        </authorList>
    </citation>
    <scope>NUCLEOTIDE SEQUENCE [LARGE SCALE GENOMIC DNA]</scope>
    <source>
        <strain evidence="2">BH-2024</strain>
    </source>
</reference>
<accession>A0ABD2IPP9</accession>
<evidence type="ECO:0000313" key="2">
    <source>
        <dbReference type="EMBL" id="KAL3082029.1"/>
    </source>
</evidence>
<protein>
    <submittedName>
        <fullName evidence="2">Uncharacterized protein</fullName>
    </submittedName>
</protein>
<gene>
    <name evidence="2" type="ORF">niasHT_038211</name>
</gene>
<sequence>MHTHGTHVPPIAPARGGTRALYMRTQWPRARVQPPASQPVGWSRTRDRRMHSMCSARVPPLVAPARVGTRAPHMRTQRPRARVQPAASFSQRHASHAHAPLVRWRADENRPLTRVRQCTRTAHPFRLSLPLHEAVHAHYTCALSGLVHAYSQPASQPAGWSRTRNRRMHSMCSARVPPLVAPALVGTRAPHMRTQRPRARVQPAASFSQRHASHAHAPLVRWRADENRPLTRVRQCTRTAHPFRLSLPLHEAVHAHYTCALSGLVHAYSQPASQPAGWSRTRNRRMHSMCSARVPPLVAPALVGTRAPHMRTQRPRARVQPAASFSQRHASHAHAPLVRWRADENRPLTRVRQCTRTAHPFRLSLPLHEAVHAHYTCALSGLVHAYSQPASQPAGWSRTRNRRMHSMCSARVPPLVAPALVGTRAPHMRTQRPRARVQPAASFSQRHASHAHAPLVRWRADENRPLTRVRQCTRTAHPFRLSLPLHEAVHAHYTCALSGLVHAYSQPASQPAGWSRTRNRRMHSMCSARVPPLVAPALVGTRAPHMRTQRPRARVQPAASFSQRHASHAHAPLVRWVSTRSSLGALYRPFRGMAVPASRKEGN</sequence>
<organism evidence="2 3">
    <name type="scientific">Heterodera trifolii</name>
    <dbReference type="NCBI Taxonomy" id="157864"/>
    <lineage>
        <taxon>Eukaryota</taxon>
        <taxon>Metazoa</taxon>
        <taxon>Ecdysozoa</taxon>
        <taxon>Nematoda</taxon>
        <taxon>Chromadorea</taxon>
        <taxon>Rhabditida</taxon>
        <taxon>Tylenchina</taxon>
        <taxon>Tylenchomorpha</taxon>
        <taxon>Tylenchoidea</taxon>
        <taxon>Heteroderidae</taxon>
        <taxon>Heteroderinae</taxon>
        <taxon>Heterodera</taxon>
    </lineage>
</organism>
<comment type="caution">
    <text evidence="2">The sequence shown here is derived from an EMBL/GenBank/DDBJ whole genome shotgun (WGS) entry which is preliminary data.</text>
</comment>
<dbReference type="EMBL" id="JBICBT010001124">
    <property type="protein sequence ID" value="KAL3082029.1"/>
    <property type="molecule type" value="Genomic_DNA"/>
</dbReference>
<name>A0ABD2IPP9_9BILA</name>
<evidence type="ECO:0000256" key="1">
    <source>
        <dbReference type="SAM" id="MobiDB-lite"/>
    </source>
</evidence>
<proteinExistence type="predicted"/>
<feature type="compositionally biased region" description="Basic residues" evidence="1">
    <location>
        <begin position="72"/>
        <end position="81"/>
    </location>
</feature>
<evidence type="ECO:0000313" key="3">
    <source>
        <dbReference type="Proteomes" id="UP001620626"/>
    </source>
</evidence>
<dbReference type="Proteomes" id="UP001620626">
    <property type="component" value="Unassembled WGS sequence"/>
</dbReference>
<keyword evidence="3" id="KW-1185">Reference proteome</keyword>
<feature type="region of interest" description="Disordered" evidence="1">
    <location>
        <begin position="68"/>
        <end position="98"/>
    </location>
</feature>
<dbReference type="AlphaFoldDB" id="A0ABD2IPP9"/>